<accession>A0A645ABA3</accession>
<organism evidence="1">
    <name type="scientific">bioreactor metagenome</name>
    <dbReference type="NCBI Taxonomy" id="1076179"/>
    <lineage>
        <taxon>unclassified sequences</taxon>
        <taxon>metagenomes</taxon>
        <taxon>ecological metagenomes</taxon>
    </lineage>
</organism>
<dbReference type="AlphaFoldDB" id="A0A645ABA3"/>
<comment type="caution">
    <text evidence="1">The sequence shown here is derived from an EMBL/GenBank/DDBJ whole genome shotgun (WGS) entry which is preliminary data.</text>
</comment>
<dbReference type="EMBL" id="VSSQ01012903">
    <property type="protein sequence ID" value="MPM50297.1"/>
    <property type="molecule type" value="Genomic_DNA"/>
</dbReference>
<gene>
    <name evidence="1" type="ORF">SDC9_97036</name>
</gene>
<name>A0A645ABA3_9ZZZZ</name>
<evidence type="ECO:0000313" key="1">
    <source>
        <dbReference type="EMBL" id="MPM50297.1"/>
    </source>
</evidence>
<protein>
    <submittedName>
        <fullName evidence="1">Uncharacterized protein</fullName>
    </submittedName>
</protein>
<proteinExistence type="predicted"/>
<sequence>MVLKLLGRGFEGFKNDMRRAAAHFAVGNVSVLDGDDRVVSVFGLEVMYDYLTIFAELRGESFCESFHEVYS</sequence>
<reference evidence="1" key="1">
    <citation type="submission" date="2019-08" db="EMBL/GenBank/DDBJ databases">
        <authorList>
            <person name="Kucharzyk K."/>
            <person name="Murdoch R.W."/>
            <person name="Higgins S."/>
            <person name="Loffler F."/>
        </authorList>
    </citation>
    <scope>NUCLEOTIDE SEQUENCE</scope>
</reference>